<comment type="caution">
    <text evidence="1">The sequence shown here is derived from an EMBL/GenBank/DDBJ whole genome shotgun (WGS) entry which is preliminary data.</text>
</comment>
<gene>
    <name evidence="1" type="ORF">PIB30_083188</name>
</gene>
<organism evidence="1 2">
    <name type="scientific">Stylosanthes scabra</name>
    <dbReference type="NCBI Taxonomy" id="79078"/>
    <lineage>
        <taxon>Eukaryota</taxon>
        <taxon>Viridiplantae</taxon>
        <taxon>Streptophyta</taxon>
        <taxon>Embryophyta</taxon>
        <taxon>Tracheophyta</taxon>
        <taxon>Spermatophyta</taxon>
        <taxon>Magnoliopsida</taxon>
        <taxon>eudicotyledons</taxon>
        <taxon>Gunneridae</taxon>
        <taxon>Pentapetalae</taxon>
        <taxon>rosids</taxon>
        <taxon>fabids</taxon>
        <taxon>Fabales</taxon>
        <taxon>Fabaceae</taxon>
        <taxon>Papilionoideae</taxon>
        <taxon>50 kb inversion clade</taxon>
        <taxon>dalbergioids sensu lato</taxon>
        <taxon>Dalbergieae</taxon>
        <taxon>Pterocarpus clade</taxon>
        <taxon>Stylosanthes</taxon>
    </lineage>
</organism>
<sequence>MQPILPEICWKVVEDWEIEWIDMRAMLLQQPQPDLEITNFQTEQEITAISAEIQAKIEEDQEIQAEINEDPEIKHKTANQQFSKEELEEDLVSTHNFIIDSKSQAEAELEVLTDAETREDDWNAPEVDAADESIGKSAHRPPPKPLNLSLEVVVGNKAADQCLTTMPAVSEGNKVTDLNKGTDVVAKGMRRMSLVGAAIRRAMLLNQPPLMAAMFPWNRHKVSAVTAGNGAKDCAFSKGKMEDVVNGGSNAKICVIAMAKDEALMVEGKVEMAAERRRTLVQYRGKEEKVLRLESSGTAGGKDSHRA</sequence>
<accession>A0ABU6VQQ0</accession>
<proteinExistence type="predicted"/>
<protein>
    <submittedName>
        <fullName evidence="1">Uncharacterized protein</fullName>
    </submittedName>
</protein>
<evidence type="ECO:0000313" key="1">
    <source>
        <dbReference type="EMBL" id="MED6175950.1"/>
    </source>
</evidence>
<reference evidence="1 2" key="1">
    <citation type="journal article" date="2023" name="Plants (Basel)">
        <title>Bridging the Gap: Combining Genomics and Transcriptomics Approaches to Understand Stylosanthes scabra, an Orphan Legume from the Brazilian Caatinga.</title>
        <authorList>
            <person name="Ferreira-Neto J.R.C."/>
            <person name="da Silva M.D."/>
            <person name="Binneck E."/>
            <person name="de Melo N.F."/>
            <person name="da Silva R.H."/>
            <person name="de Melo A.L.T.M."/>
            <person name="Pandolfi V."/>
            <person name="Bustamante F.O."/>
            <person name="Brasileiro-Vidal A.C."/>
            <person name="Benko-Iseppon A.M."/>
        </authorList>
    </citation>
    <scope>NUCLEOTIDE SEQUENCE [LARGE SCALE GENOMIC DNA]</scope>
    <source>
        <tissue evidence="1">Leaves</tissue>
    </source>
</reference>
<keyword evidence="2" id="KW-1185">Reference proteome</keyword>
<name>A0ABU6VQQ0_9FABA</name>
<dbReference type="EMBL" id="JASCZI010152341">
    <property type="protein sequence ID" value="MED6175950.1"/>
    <property type="molecule type" value="Genomic_DNA"/>
</dbReference>
<evidence type="ECO:0000313" key="2">
    <source>
        <dbReference type="Proteomes" id="UP001341840"/>
    </source>
</evidence>
<dbReference type="Proteomes" id="UP001341840">
    <property type="component" value="Unassembled WGS sequence"/>
</dbReference>